<dbReference type="RefSeq" id="XP_056856086.1">
    <property type="nucleotide sequence ID" value="XM_057000106.1"/>
</dbReference>
<dbReference type="Pfam" id="PF13966">
    <property type="entry name" value="zf-RVT"/>
    <property type="match status" value="1"/>
</dbReference>
<dbReference type="GeneID" id="130505497"/>
<feature type="domain" description="Reverse transcriptase zinc-binding" evidence="1">
    <location>
        <begin position="2"/>
        <end position="51"/>
    </location>
</feature>
<organism evidence="2 3">
    <name type="scientific">Raphanus sativus</name>
    <name type="common">Radish</name>
    <name type="synonym">Raphanus raphanistrum var. sativus</name>
    <dbReference type="NCBI Taxonomy" id="3726"/>
    <lineage>
        <taxon>Eukaryota</taxon>
        <taxon>Viridiplantae</taxon>
        <taxon>Streptophyta</taxon>
        <taxon>Embryophyta</taxon>
        <taxon>Tracheophyta</taxon>
        <taxon>Spermatophyta</taxon>
        <taxon>Magnoliopsida</taxon>
        <taxon>eudicotyledons</taxon>
        <taxon>Gunneridae</taxon>
        <taxon>Pentapetalae</taxon>
        <taxon>rosids</taxon>
        <taxon>malvids</taxon>
        <taxon>Brassicales</taxon>
        <taxon>Brassicaceae</taxon>
        <taxon>Brassiceae</taxon>
        <taxon>Raphanus</taxon>
    </lineage>
</organism>
<evidence type="ECO:0000313" key="2">
    <source>
        <dbReference type="Proteomes" id="UP000504610"/>
    </source>
</evidence>
<protein>
    <submittedName>
        <fullName evidence="3">Uncharacterized protein LOC130505497</fullName>
    </submittedName>
</protein>
<dbReference type="KEGG" id="rsz:130505497"/>
<dbReference type="AlphaFoldDB" id="A0A9W3CX37"/>
<reference evidence="3" key="1">
    <citation type="submission" date="2025-08" db="UniProtKB">
        <authorList>
            <consortium name="RefSeq"/>
        </authorList>
    </citation>
    <scope>IDENTIFICATION</scope>
    <source>
        <tissue evidence="3">Leaf</tissue>
    </source>
</reference>
<dbReference type="InterPro" id="IPR026960">
    <property type="entry name" value="RVT-Znf"/>
</dbReference>
<dbReference type="Proteomes" id="UP000504610">
    <property type="component" value="Unplaced"/>
</dbReference>
<proteinExistence type="predicted"/>
<keyword evidence="2" id="KW-1185">Reference proteome</keyword>
<gene>
    <name evidence="3" type="primary">LOC130505497</name>
</gene>
<evidence type="ECO:0000259" key="1">
    <source>
        <dbReference type="Pfam" id="PF13966"/>
    </source>
</evidence>
<name>A0A9W3CX37_RAPSA</name>
<dbReference type="OrthoDB" id="1740028at2759"/>
<evidence type="ECO:0000313" key="3">
    <source>
        <dbReference type="RefSeq" id="XP_056856086.1"/>
    </source>
</evidence>
<accession>A0A9W3CX37</accession>
<sequence length="130" mass="15117">MAWLSVLNRMSTMYRVVKWSQGSNEVCVLCKNASESRSHLFFECNFSAQVWEFIAKGLLCISFTTVWSEIITIISDKTREKKNLLCIRYAFQAVLYALWRERNKLKHGDKGLSLDVLKELLKRAFVTESV</sequence>